<protein>
    <recommendedName>
        <fullName evidence="4">Decapping nuclease</fullName>
    </recommendedName>
</protein>
<feature type="region of interest" description="Disordered" evidence="1">
    <location>
        <begin position="47"/>
        <end position="70"/>
    </location>
</feature>
<accession>A0ABN9XZB9</accession>
<proteinExistence type="predicted"/>
<keyword evidence="3" id="KW-1185">Reference proteome</keyword>
<gene>
    <name evidence="2" type="ORF">PCOR1329_LOCUS81193</name>
</gene>
<feature type="compositionally biased region" description="Low complexity" evidence="1">
    <location>
        <begin position="53"/>
        <end position="70"/>
    </location>
</feature>
<comment type="caution">
    <text evidence="2">The sequence shown here is derived from an EMBL/GenBank/DDBJ whole genome shotgun (WGS) entry which is preliminary data.</text>
</comment>
<organism evidence="2 3">
    <name type="scientific">Prorocentrum cordatum</name>
    <dbReference type="NCBI Taxonomy" id="2364126"/>
    <lineage>
        <taxon>Eukaryota</taxon>
        <taxon>Sar</taxon>
        <taxon>Alveolata</taxon>
        <taxon>Dinophyceae</taxon>
        <taxon>Prorocentrales</taxon>
        <taxon>Prorocentraceae</taxon>
        <taxon>Prorocentrum</taxon>
    </lineage>
</organism>
<evidence type="ECO:0000313" key="2">
    <source>
        <dbReference type="EMBL" id="CAK0905499.1"/>
    </source>
</evidence>
<name>A0ABN9XZB9_9DINO</name>
<evidence type="ECO:0000313" key="3">
    <source>
        <dbReference type="Proteomes" id="UP001189429"/>
    </source>
</evidence>
<evidence type="ECO:0008006" key="4">
    <source>
        <dbReference type="Google" id="ProtNLM"/>
    </source>
</evidence>
<dbReference type="EMBL" id="CAUYUJ010021570">
    <property type="protein sequence ID" value="CAK0905499.1"/>
    <property type="molecule type" value="Genomic_DNA"/>
</dbReference>
<dbReference type="Proteomes" id="UP001189429">
    <property type="component" value="Unassembled WGS sequence"/>
</dbReference>
<evidence type="ECO:0000256" key="1">
    <source>
        <dbReference type="SAM" id="MobiDB-lite"/>
    </source>
</evidence>
<sequence length="405" mass="44150">MSSEAGGRAAVRRWPDTQGGEIATRRKRKANSAQSCAVVPAPLAEDCPAVEGSPAAKSTQASPASSASPGLADTDFNFNFRCSDKRESKGRIRAAATTRDLHGLIHVESLFHGFGDETDAYRTAQDALRSIFEDQRAHRDLADDSDVAYNHLCPSPFASALVAISFKEGWRPESALQDFKATAVFLEHPGTRLAIKPGDQHVRAPNIQRLTGAGGSARKSSKTTYFTNCLVGSAAAPQEFRDREFFCQDSTLRGIYDAILATSSAAVVSDEASITYLTPISDPDSGVYHLAQNTMCKLVNAEAMDALTGKGTTHLTEHRLMHRVSGQTEACEYIMIPKAHCFQKRMDFTVAPDKSPSNALQGTEASDKFIKDFFAWLFTTANAEKKTKRLERHALTLWRAVEKAT</sequence>
<reference evidence="2" key="1">
    <citation type="submission" date="2023-10" db="EMBL/GenBank/DDBJ databases">
        <authorList>
            <person name="Chen Y."/>
            <person name="Shah S."/>
            <person name="Dougan E. K."/>
            <person name="Thang M."/>
            <person name="Chan C."/>
        </authorList>
    </citation>
    <scope>NUCLEOTIDE SEQUENCE [LARGE SCALE GENOMIC DNA]</scope>
</reference>
<feature type="region of interest" description="Disordered" evidence="1">
    <location>
        <begin position="1"/>
        <end position="35"/>
    </location>
</feature>